<comment type="caution">
    <text evidence="5">The sequence shown here is derived from an EMBL/GenBank/DDBJ whole genome shotgun (WGS) entry which is preliminary data.</text>
</comment>
<feature type="domain" description="HTH luxR-type" evidence="4">
    <location>
        <begin position="770"/>
        <end position="835"/>
    </location>
</feature>
<dbReference type="PRINTS" id="PR00038">
    <property type="entry name" value="HTHLUXR"/>
</dbReference>
<dbReference type="RefSeq" id="WP_345043179.1">
    <property type="nucleotide sequence ID" value="NZ_BAABBA010000017.1"/>
</dbReference>
<dbReference type="EMBL" id="BAABBA010000017">
    <property type="protein sequence ID" value="GAA4288793.1"/>
    <property type="molecule type" value="Genomic_DNA"/>
</dbReference>
<organism evidence="5 6">
    <name type="scientific">Georgenia daeguensis</name>
    <dbReference type="NCBI Taxonomy" id="908355"/>
    <lineage>
        <taxon>Bacteria</taxon>
        <taxon>Bacillati</taxon>
        <taxon>Actinomycetota</taxon>
        <taxon>Actinomycetes</taxon>
        <taxon>Micrococcales</taxon>
        <taxon>Bogoriellaceae</taxon>
        <taxon>Georgenia</taxon>
    </lineage>
</organism>
<dbReference type="InterPro" id="IPR016032">
    <property type="entry name" value="Sig_transdc_resp-reg_C-effctor"/>
</dbReference>
<name>A0ABP8EYF6_9MICO</name>
<keyword evidence="1" id="KW-0805">Transcription regulation</keyword>
<reference evidence="6" key="1">
    <citation type="journal article" date="2019" name="Int. J. Syst. Evol. Microbiol.">
        <title>The Global Catalogue of Microorganisms (GCM) 10K type strain sequencing project: providing services to taxonomists for standard genome sequencing and annotation.</title>
        <authorList>
            <consortium name="The Broad Institute Genomics Platform"/>
            <consortium name="The Broad Institute Genome Sequencing Center for Infectious Disease"/>
            <person name="Wu L."/>
            <person name="Ma J."/>
        </authorList>
    </citation>
    <scope>NUCLEOTIDE SEQUENCE [LARGE SCALE GENOMIC DNA]</scope>
    <source>
        <strain evidence="6">JCM 17459</strain>
    </source>
</reference>
<evidence type="ECO:0000256" key="1">
    <source>
        <dbReference type="ARBA" id="ARBA00023015"/>
    </source>
</evidence>
<dbReference type="SUPFAM" id="SSF46894">
    <property type="entry name" value="C-terminal effector domain of the bipartite response regulators"/>
    <property type="match status" value="1"/>
</dbReference>
<dbReference type="PANTHER" id="PTHR44688:SF16">
    <property type="entry name" value="DNA-BINDING TRANSCRIPTIONAL ACTIVATOR DEVR_DOSR"/>
    <property type="match status" value="1"/>
</dbReference>
<dbReference type="SMART" id="SM00421">
    <property type="entry name" value="HTH_LUXR"/>
    <property type="match status" value="1"/>
</dbReference>
<evidence type="ECO:0000313" key="5">
    <source>
        <dbReference type="EMBL" id="GAA4288793.1"/>
    </source>
</evidence>
<proteinExistence type="predicted"/>
<protein>
    <submittedName>
        <fullName evidence="5">Isoniazid response ATPase/transcriptional regulator IniR</fullName>
    </submittedName>
</protein>
<evidence type="ECO:0000256" key="3">
    <source>
        <dbReference type="ARBA" id="ARBA00023163"/>
    </source>
</evidence>
<dbReference type="Pfam" id="PF00196">
    <property type="entry name" value="GerE"/>
    <property type="match status" value="1"/>
</dbReference>
<dbReference type="Gene3D" id="1.10.10.10">
    <property type="entry name" value="Winged helix-like DNA-binding domain superfamily/Winged helix DNA-binding domain"/>
    <property type="match status" value="1"/>
</dbReference>
<dbReference type="SUPFAM" id="SSF52540">
    <property type="entry name" value="P-loop containing nucleoside triphosphate hydrolases"/>
    <property type="match status" value="1"/>
</dbReference>
<keyword evidence="3" id="KW-0804">Transcription</keyword>
<dbReference type="PANTHER" id="PTHR44688">
    <property type="entry name" value="DNA-BINDING TRANSCRIPTIONAL ACTIVATOR DEVR_DOSR"/>
    <property type="match status" value="1"/>
</dbReference>
<keyword evidence="6" id="KW-1185">Reference proteome</keyword>
<evidence type="ECO:0000313" key="6">
    <source>
        <dbReference type="Proteomes" id="UP001499841"/>
    </source>
</evidence>
<dbReference type="PROSITE" id="PS50043">
    <property type="entry name" value="HTH_LUXR_2"/>
    <property type="match status" value="1"/>
</dbReference>
<evidence type="ECO:0000259" key="4">
    <source>
        <dbReference type="PROSITE" id="PS50043"/>
    </source>
</evidence>
<dbReference type="InterPro" id="IPR036388">
    <property type="entry name" value="WH-like_DNA-bd_sf"/>
</dbReference>
<accession>A0ABP8EYF6</accession>
<dbReference type="CDD" id="cd06170">
    <property type="entry name" value="LuxR_C_like"/>
    <property type="match status" value="1"/>
</dbReference>
<dbReference type="InterPro" id="IPR027417">
    <property type="entry name" value="P-loop_NTPase"/>
</dbReference>
<evidence type="ECO:0000256" key="2">
    <source>
        <dbReference type="ARBA" id="ARBA00023125"/>
    </source>
</evidence>
<keyword evidence="2" id="KW-0238">DNA-binding</keyword>
<dbReference type="Proteomes" id="UP001499841">
    <property type="component" value="Unassembled WGS sequence"/>
</dbReference>
<gene>
    <name evidence="5" type="primary">iniR</name>
    <name evidence="5" type="ORF">GCM10022262_31530</name>
</gene>
<sequence length="837" mass="88059">MIGQRPVALRDIRGTAAAALYEEITGGPPARRAATLIGVGGSGKSALLADLADAYRSTGVETRLVRSELDLKNLSGFRAVLIDDAHTLPEPAYEHVLRHWNEHDGDLVVAYRPWPVAPGLRRLVSALGEQRPPVVLGPLGPAEILTYAGRSLRGQVQMEEVEKILAATGGMAWLVNRMVGAMRSTGLGADDVLGSVSLQVGHEIEHLDAGLRDLLLASAVGFDLSGDAVPPVLEGPPAEGDAIVSEAVACGLMMHDGTIVPLVRAGLLAVTPAYRVRPLQRALVDTLLAGGHSLNDVARELARTGLRHPHVARALESTADDALAVEPELAAELYEEATAAGADTLATAARRAQSAAQARDLDRAGAIVEELLGHENPPDLVRAVDVGASVWAQRGMLSRGADLYRWAGAERLGASAPLAAVAMLGSGDAEGAERMLAAGARHGSPTSLAVTSALMADGLWESLQGQSTRALWMLVRASDTFSANGAAAPVPELPAIIAALVAVNTGELAVAESVVEDALRGHQGGPAAAPRLQLMRAWVAMLRDRPDDARAALQEADGNLVPRDEMFRTALEVGLARRSDDAAGLVRAWARARASLLHFPVDLFSLLPLGELLMAAARLHEETRLDPHLADAWQLLERLGQPSVWAAPLHWCGVQAAILTGQPASLAPHARGLVTAAATNPYAAALAAAGRAWVRVLSSDVDVTAVERAAEGLSAVGLTWDGARLAGHAAARAPDRADMARLLACARDLHPSAAARQPEDTTTPSGIPVGVVDETGLSAREQEVARLVLAGKTYREIGETIFISPRTAEHHIARIRRRLGVETRGEMLTRLRAMLGE</sequence>
<dbReference type="InterPro" id="IPR000792">
    <property type="entry name" value="Tscrpt_reg_LuxR_C"/>
</dbReference>